<evidence type="ECO:0000256" key="3">
    <source>
        <dbReference type="ARBA" id="ARBA00022676"/>
    </source>
</evidence>
<dbReference type="PANTHER" id="PTHR30582:SF24">
    <property type="entry name" value="L,D-TRANSPEPTIDASE ERFK_SRFK-RELATED"/>
    <property type="match status" value="1"/>
</dbReference>
<dbReference type="GO" id="GO:0071555">
    <property type="term" value="P:cell wall organization"/>
    <property type="evidence" value="ECO:0007669"/>
    <property type="project" value="UniProtKB-UniRule"/>
</dbReference>
<dbReference type="InterPro" id="IPR038063">
    <property type="entry name" value="Transpep_catalytic_dom"/>
</dbReference>
<evidence type="ECO:0000313" key="15">
    <source>
        <dbReference type="Proteomes" id="UP000317178"/>
    </source>
</evidence>
<evidence type="ECO:0000256" key="8">
    <source>
        <dbReference type="ARBA" id="ARBA00023316"/>
    </source>
</evidence>
<evidence type="ECO:0000256" key="9">
    <source>
        <dbReference type="PROSITE-ProRule" id="PRU01373"/>
    </source>
</evidence>
<dbReference type="CDD" id="cd16913">
    <property type="entry name" value="YkuD_like"/>
    <property type="match status" value="1"/>
</dbReference>
<sequence length="432" mass="47796">MARRVVRSGHKKNSYFSIVFWSLSLMAVTVYAGWRFGWIPLGEPHQKLTDYLPPKTSNMVAATGKESSNGLTAENLPEAANIPRSTVTNSADSSFSFGNQSEPEVQAAAMTTGARPSSSLMGHSTPRELNLPEINNNAQPVPSQQENSAAIPSRSFSASISSREPIIQAGSEIDNGQRTSAVQVATVPPESRNIRQPAPQSTDVPALNVQEIDQLLEANEYLKAHRMMSSVYWKHPQMRPQLQNRIDTTAKSIYFARQPHYLKPYEVQPGEQLRNIADKYNVSWEYLASLNQLDPQRMRAGQNLKVLKGPFSVIVDLSDFELVVHAYGYYVKKYSVGIGKDGSSPIGTFQVQNKLKDPVYYGPDGLVIQNDDPENPLGEFWIDIGDSYGLHGTIDPESIGKAESKGCIRMLSGDIEEVYNFLVNGSEVTINR</sequence>
<dbReference type="GO" id="GO:0008360">
    <property type="term" value="P:regulation of cell shape"/>
    <property type="evidence" value="ECO:0007669"/>
    <property type="project" value="UniProtKB-UniRule"/>
</dbReference>
<dbReference type="KEGG" id="plon:Pla110_41330"/>
<dbReference type="EMBL" id="CP036281">
    <property type="protein sequence ID" value="QDU82378.1"/>
    <property type="molecule type" value="Genomic_DNA"/>
</dbReference>
<evidence type="ECO:0000313" key="14">
    <source>
        <dbReference type="EMBL" id="QDU82378.1"/>
    </source>
</evidence>
<evidence type="ECO:0000256" key="1">
    <source>
        <dbReference type="ARBA" id="ARBA00004752"/>
    </source>
</evidence>
<accession>A0A518CT20</accession>
<feature type="compositionally biased region" description="Low complexity" evidence="10">
    <location>
        <begin position="148"/>
        <end position="159"/>
    </location>
</feature>
<organism evidence="14 15">
    <name type="scientific">Polystyrenella longa</name>
    <dbReference type="NCBI Taxonomy" id="2528007"/>
    <lineage>
        <taxon>Bacteria</taxon>
        <taxon>Pseudomonadati</taxon>
        <taxon>Planctomycetota</taxon>
        <taxon>Planctomycetia</taxon>
        <taxon>Planctomycetales</taxon>
        <taxon>Planctomycetaceae</taxon>
        <taxon>Polystyrenella</taxon>
    </lineage>
</organism>
<keyword evidence="8 9" id="KW-0961">Cell wall biogenesis/degradation</keyword>
<evidence type="ECO:0000256" key="4">
    <source>
        <dbReference type="ARBA" id="ARBA00022679"/>
    </source>
</evidence>
<dbReference type="EC" id="2.-.-.-" evidence="14"/>
<keyword evidence="11" id="KW-1133">Transmembrane helix</keyword>
<keyword evidence="6 9" id="KW-0133">Cell shape</keyword>
<dbReference type="Pfam" id="PF01476">
    <property type="entry name" value="LysM"/>
    <property type="match status" value="1"/>
</dbReference>
<feature type="region of interest" description="Disordered" evidence="10">
    <location>
        <begin position="115"/>
        <end position="159"/>
    </location>
</feature>
<keyword evidence="5" id="KW-0378">Hydrolase</keyword>
<keyword evidence="3" id="KW-0328">Glycosyltransferase</keyword>
<dbReference type="RefSeq" id="WP_144998509.1">
    <property type="nucleotide sequence ID" value="NZ_CP036281.1"/>
</dbReference>
<dbReference type="PANTHER" id="PTHR30582">
    <property type="entry name" value="L,D-TRANSPEPTIDASE"/>
    <property type="match status" value="1"/>
</dbReference>
<keyword evidence="11" id="KW-0812">Transmembrane</keyword>
<dbReference type="InterPro" id="IPR005490">
    <property type="entry name" value="LD_TPept_cat_dom"/>
</dbReference>
<dbReference type="CDD" id="cd00118">
    <property type="entry name" value="LysM"/>
    <property type="match status" value="1"/>
</dbReference>
<keyword evidence="4 14" id="KW-0808">Transferase</keyword>
<keyword evidence="11" id="KW-0472">Membrane</keyword>
<dbReference type="GO" id="GO:0018104">
    <property type="term" value="P:peptidoglycan-protein cross-linking"/>
    <property type="evidence" value="ECO:0007669"/>
    <property type="project" value="TreeGrafter"/>
</dbReference>
<reference evidence="14 15" key="1">
    <citation type="submission" date="2019-02" db="EMBL/GenBank/DDBJ databases">
        <title>Deep-cultivation of Planctomycetes and their phenomic and genomic characterization uncovers novel biology.</title>
        <authorList>
            <person name="Wiegand S."/>
            <person name="Jogler M."/>
            <person name="Boedeker C."/>
            <person name="Pinto D."/>
            <person name="Vollmers J."/>
            <person name="Rivas-Marin E."/>
            <person name="Kohn T."/>
            <person name="Peeters S.H."/>
            <person name="Heuer A."/>
            <person name="Rast P."/>
            <person name="Oberbeckmann S."/>
            <person name="Bunk B."/>
            <person name="Jeske O."/>
            <person name="Meyerdierks A."/>
            <person name="Storesund J.E."/>
            <person name="Kallscheuer N."/>
            <person name="Luecker S."/>
            <person name="Lage O.M."/>
            <person name="Pohl T."/>
            <person name="Merkel B.J."/>
            <person name="Hornburger P."/>
            <person name="Mueller R.-W."/>
            <person name="Bruemmer F."/>
            <person name="Labrenz M."/>
            <person name="Spormann A.M."/>
            <person name="Op den Camp H."/>
            <person name="Overmann J."/>
            <person name="Amann R."/>
            <person name="Jetten M.S.M."/>
            <person name="Mascher T."/>
            <person name="Medema M.H."/>
            <person name="Devos D.P."/>
            <person name="Kaster A.-K."/>
            <person name="Ovreas L."/>
            <person name="Rohde M."/>
            <person name="Galperin M.Y."/>
            <person name="Jogler C."/>
        </authorList>
    </citation>
    <scope>NUCLEOTIDE SEQUENCE [LARGE SCALE GENOMIC DNA]</scope>
    <source>
        <strain evidence="14 15">Pla110</strain>
    </source>
</reference>
<dbReference type="GO" id="GO:0071972">
    <property type="term" value="F:peptidoglycan L,D-transpeptidase activity"/>
    <property type="evidence" value="ECO:0007669"/>
    <property type="project" value="TreeGrafter"/>
</dbReference>
<dbReference type="Gene3D" id="2.40.440.10">
    <property type="entry name" value="L,D-transpeptidase catalytic domain-like"/>
    <property type="match status" value="1"/>
</dbReference>
<evidence type="ECO:0000256" key="10">
    <source>
        <dbReference type="SAM" id="MobiDB-lite"/>
    </source>
</evidence>
<dbReference type="SUPFAM" id="SSF54106">
    <property type="entry name" value="LysM domain"/>
    <property type="match status" value="1"/>
</dbReference>
<feature type="transmembrane region" description="Helical" evidence="11">
    <location>
        <begin position="12"/>
        <end position="34"/>
    </location>
</feature>
<dbReference type="PROSITE" id="PS51782">
    <property type="entry name" value="LYSM"/>
    <property type="match status" value="1"/>
</dbReference>
<comment type="similarity">
    <text evidence="2">Belongs to the YkuD family.</text>
</comment>
<dbReference type="InterPro" id="IPR036779">
    <property type="entry name" value="LysM_dom_sf"/>
</dbReference>
<dbReference type="Gene3D" id="3.10.350.10">
    <property type="entry name" value="LysM domain"/>
    <property type="match status" value="1"/>
</dbReference>
<evidence type="ECO:0000256" key="11">
    <source>
        <dbReference type="SAM" id="Phobius"/>
    </source>
</evidence>
<name>A0A518CT20_9PLAN</name>
<dbReference type="SMART" id="SM00257">
    <property type="entry name" value="LysM"/>
    <property type="match status" value="1"/>
</dbReference>
<feature type="active site" description="Proton donor/acceptor" evidence="9">
    <location>
        <position position="391"/>
    </location>
</feature>
<dbReference type="Pfam" id="PF03734">
    <property type="entry name" value="YkuD"/>
    <property type="match status" value="1"/>
</dbReference>
<evidence type="ECO:0000256" key="5">
    <source>
        <dbReference type="ARBA" id="ARBA00022801"/>
    </source>
</evidence>
<feature type="domain" description="LysM" evidence="12">
    <location>
        <begin position="263"/>
        <end position="306"/>
    </location>
</feature>
<keyword evidence="7 9" id="KW-0573">Peptidoglycan synthesis</keyword>
<feature type="active site" description="Nucleophile" evidence="9">
    <location>
        <position position="407"/>
    </location>
</feature>
<dbReference type="InterPro" id="IPR050979">
    <property type="entry name" value="LD-transpeptidase"/>
</dbReference>
<dbReference type="Proteomes" id="UP000317178">
    <property type="component" value="Chromosome"/>
</dbReference>
<dbReference type="GO" id="GO:0016757">
    <property type="term" value="F:glycosyltransferase activity"/>
    <property type="evidence" value="ECO:0007669"/>
    <property type="project" value="UniProtKB-KW"/>
</dbReference>
<dbReference type="OrthoDB" id="9787225at2"/>
<dbReference type="AlphaFoldDB" id="A0A518CT20"/>
<dbReference type="InterPro" id="IPR018392">
    <property type="entry name" value="LysM"/>
</dbReference>
<comment type="pathway">
    <text evidence="1 9">Cell wall biogenesis; peptidoglycan biosynthesis.</text>
</comment>
<evidence type="ECO:0000256" key="6">
    <source>
        <dbReference type="ARBA" id="ARBA00022960"/>
    </source>
</evidence>
<dbReference type="PROSITE" id="PS52029">
    <property type="entry name" value="LD_TPASE"/>
    <property type="match status" value="1"/>
</dbReference>
<dbReference type="UniPathway" id="UPA00219"/>
<proteinExistence type="inferred from homology"/>
<keyword evidence="15" id="KW-1185">Reference proteome</keyword>
<dbReference type="SUPFAM" id="SSF141523">
    <property type="entry name" value="L,D-transpeptidase catalytic domain-like"/>
    <property type="match status" value="1"/>
</dbReference>
<evidence type="ECO:0000259" key="12">
    <source>
        <dbReference type="PROSITE" id="PS51782"/>
    </source>
</evidence>
<evidence type="ECO:0000259" key="13">
    <source>
        <dbReference type="PROSITE" id="PS52029"/>
    </source>
</evidence>
<evidence type="ECO:0000256" key="7">
    <source>
        <dbReference type="ARBA" id="ARBA00022984"/>
    </source>
</evidence>
<dbReference type="GO" id="GO:0005576">
    <property type="term" value="C:extracellular region"/>
    <property type="evidence" value="ECO:0007669"/>
    <property type="project" value="TreeGrafter"/>
</dbReference>
<feature type="compositionally biased region" description="Polar residues" evidence="10">
    <location>
        <begin position="133"/>
        <end position="147"/>
    </location>
</feature>
<evidence type="ECO:0000256" key="2">
    <source>
        <dbReference type="ARBA" id="ARBA00005992"/>
    </source>
</evidence>
<feature type="domain" description="L,D-TPase catalytic" evidence="13">
    <location>
        <begin position="311"/>
        <end position="431"/>
    </location>
</feature>
<protein>
    <submittedName>
        <fullName evidence="14">L,D-transpeptidase YkuD</fullName>
        <ecNumber evidence="14">2.-.-.-</ecNumber>
    </submittedName>
</protein>
<gene>
    <name evidence="14" type="primary">ykuD</name>
    <name evidence="14" type="ORF">Pla110_41330</name>
</gene>